<gene>
    <name evidence="2" type="ORF">O3P16_03270</name>
</gene>
<dbReference type="EMBL" id="JAQGEF010000003">
    <property type="protein sequence ID" value="MDA3613816.1"/>
    <property type="molecule type" value="Genomic_DNA"/>
</dbReference>
<name>A0ABT4UG92_9BACT</name>
<dbReference type="Proteomes" id="UP001210231">
    <property type="component" value="Unassembled WGS sequence"/>
</dbReference>
<sequence length="230" mass="26493">MISKVNLITITLLFLFLNGNAQTILDTLKTKAANNQKPGKWNNELFKNDKKWLRSAKNKPLKSLAFPVEKYDYYVFNTPFNFKIDKETFSGVIFGENIGGKDNKFILKPELTLIFYTRDKEIQVNSDVSSRNYPYLTVQGQVEANNQFDFVGVKSPDNSGYLIVNMKTFDLRFGETVIIFPNKDNAFYYLQLQEKPGLNESAEKFVERIKTNSRITEMIKLSNEPEAVLP</sequence>
<dbReference type="RefSeq" id="WP_407030146.1">
    <property type="nucleotide sequence ID" value="NZ_JAQGEF010000003.1"/>
</dbReference>
<comment type="caution">
    <text evidence="2">The sequence shown here is derived from an EMBL/GenBank/DDBJ whole genome shotgun (WGS) entry which is preliminary data.</text>
</comment>
<keyword evidence="3" id="KW-1185">Reference proteome</keyword>
<organism evidence="2 3">
    <name type="scientific">Polluticaenibacter yanchengensis</name>
    <dbReference type="NCBI Taxonomy" id="3014562"/>
    <lineage>
        <taxon>Bacteria</taxon>
        <taxon>Pseudomonadati</taxon>
        <taxon>Bacteroidota</taxon>
        <taxon>Chitinophagia</taxon>
        <taxon>Chitinophagales</taxon>
        <taxon>Chitinophagaceae</taxon>
        <taxon>Polluticaenibacter</taxon>
    </lineage>
</organism>
<proteinExistence type="predicted"/>
<accession>A0ABT4UG92</accession>
<evidence type="ECO:0000256" key="1">
    <source>
        <dbReference type="SAM" id="SignalP"/>
    </source>
</evidence>
<evidence type="ECO:0000313" key="2">
    <source>
        <dbReference type="EMBL" id="MDA3613816.1"/>
    </source>
</evidence>
<evidence type="ECO:0008006" key="4">
    <source>
        <dbReference type="Google" id="ProtNLM"/>
    </source>
</evidence>
<keyword evidence="1" id="KW-0732">Signal</keyword>
<feature type="chain" id="PRO_5046547612" description="DUF1684 domain-containing protein" evidence="1">
    <location>
        <begin position="22"/>
        <end position="230"/>
    </location>
</feature>
<evidence type="ECO:0000313" key="3">
    <source>
        <dbReference type="Proteomes" id="UP001210231"/>
    </source>
</evidence>
<reference evidence="2 3" key="1">
    <citation type="submission" date="2022-12" db="EMBL/GenBank/DDBJ databases">
        <title>Chitinophagaceae gen. sp. nov., a new member of the family Chitinophagaceae, isolated from soil in a chemical factory.</title>
        <authorList>
            <person name="Ke Z."/>
        </authorList>
    </citation>
    <scope>NUCLEOTIDE SEQUENCE [LARGE SCALE GENOMIC DNA]</scope>
    <source>
        <strain evidence="2 3">LY-5</strain>
    </source>
</reference>
<protein>
    <recommendedName>
        <fullName evidence="4">DUF1684 domain-containing protein</fullName>
    </recommendedName>
</protein>
<feature type="signal peptide" evidence="1">
    <location>
        <begin position="1"/>
        <end position="21"/>
    </location>
</feature>